<evidence type="ECO:0000313" key="4">
    <source>
        <dbReference type="Proteomes" id="UP000286701"/>
    </source>
</evidence>
<dbReference type="SUPFAM" id="SSF49452">
    <property type="entry name" value="Starch-binding domain-like"/>
    <property type="match status" value="1"/>
</dbReference>
<keyword evidence="4" id="KW-1185">Reference proteome</keyword>
<dbReference type="Pfam" id="PF14905">
    <property type="entry name" value="OMP_b-brl_3"/>
    <property type="match status" value="1"/>
</dbReference>
<dbReference type="EMBL" id="SBIW01000012">
    <property type="protein sequence ID" value="RWY47942.1"/>
    <property type="molecule type" value="Genomic_DNA"/>
</dbReference>
<dbReference type="InterPro" id="IPR013784">
    <property type="entry name" value="Carb-bd-like_fold"/>
</dbReference>
<dbReference type="GO" id="GO:0030246">
    <property type="term" value="F:carbohydrate binding"/>
    <property type="evidence" value="ECO:0007669"/>
    <property type="project" value="InterPro"/>
</dbReference>
<sequence length="816" mass="90469">MRVKKGCLLLAMVAGFYSFCFAQTNSSILRGNIYLQNNTAAEAATVILLNQADSAIVMSALVNSKGAFEFQPVRPGAYLVLAYHLGYIKAYSSVYKVPAGQTVTIQPIYMQPLNTELKEVAVVAKKTFVEVRPGKTVINPAASITADGKNVLEILAQSPGVKVSNTDDISISGRQSALVLIDGKTTSMTGADLATLLRSTLGSNVDRIELITGGSAKYDASAGGVINIILKKGKNIGTNGTVNLTAGFGKYYKGVAGFTFNSRSKYVNIFGLYNVNVNKTYRGFDSYRNINSGGVLSSYNLNYYGKQETINHNYRLGADFSLSANHTLGVQVYGFVNNNDFSKNNHLKIANQGHLDSVIQVGSSVERDLRNINYNINYTGKLNEAGRAVFASITYLPYTRRSNEYINNMFFDALGNKYRADNLLQNLSPSHRRNWTGLLDYLNPLNKTSKLEAGIKFSHTKSDNNLIFGPQVNGVYTVDPIFSNNFVYNEDVNAAYLNYTAAFGKFDMVAGLRGEYTHSQGQSIGAASTITTINTFNYFKVFPNLLLHYVHNDKNEYTLTFVRGILRPDYESLNPFLYYVDPYDFQSGNPYLKPEFSNTITLTYLYNQSISVSLYAAKTTGANFSFYTQNDATKVNLTTTRNLGDVKDIGVQINTPYTFTSWWSGELDVNAGYYQYTTYPENGDLDKGTGDLIINSTQNISVSKRLALEITGFYETANQYGIRRFSPNYYLNAGLSTPVFGKRGKLSLNVSDIFNTNRDRAYTAYQNIDLRITGKPETRIARISLSYRFGKTTVKAATKHQTGTELEQDRMRKGAN</sequence>
<dbReference type="SUPFAM" id="SSF56935">
    <property type="entry name" value="Porins"/>
    <property type="match status" value="1"/>
</dbReference>
<dbReference type="InterPro" id="IPR037066">
    <property type="entry name" value="Plug_dom_sf"/>
</dbReference>
<evidence type="ECO:0000259" key="2">
    <source>
        <dbReference type="Pfam" id="PF14905"/>
    </source>
</evidence>
<feature type="signal peptide" evidence="1">
    <location>
        <begin position="1"/>
        <end position="22"/>
    </location>
</feature>
<keyword evidence="1" id="KW-0732">Signal</keyword>
<evidence type="ECO:0000256" key="1">
    <source>
        <dbReference type="SAM" id="SignalP"/>
    </source>
</evidence>
<feature type="domain" description="Outer membrane protein beta-barrel" evidence="2">
    <location>
        <begin position="381"/>
        <end position="787"/>
    </location>
</feature>
<accession>A0A444MIH2</accession>
<dbReference type="InterPro" id="IPR041700">
    <property type="entry name" value="OMP_b-brl_3"/>
</dbReference>
<dbReference type="AlphaFoldDB" id="A0A444MIH2"/>
<gene>
    <name evidence="3" type="ORF">EPL05_20335</name>
</gene>
<dbReference type="RefSeq" id="WP_128535837.1">
    <property type="nucleotide sequence ID" value="NZ_SBIW01000012.1"/>
</dbReference>
<dbReference type="Gene3D" id="2.60.40.1120">
    <property type="entry name" value="Carboxypeptidase-like, regulatory domain"/>
    <property type="match status" value="1"/>
</dbReference>
<feature type="chain" id="PRO_5018990087" description="Outer membrane protein beta-barrel domain-containing protein" evidence="1">
    <location>
        <begin position="23"/>
        <end position="816"/>
    </location>
</feature>
<comment type="caution">
    <text evidence="3">The sequence shown here is derived from an EMBL/GenBank/DDBJ whole genome shotgun (WGS) entry which is preliminary data.</text>
</comment>
<evidence type="ECO:0000313" key="3">
    <source>
        <dbReference type="EMBL" id="RWY47942.1"/>
    </source>
</evidence>
<proteinExistence type="predicted"/>
<dbReference type="Pfam" id="PF13620">
    <property type="entry name" value="CarboxypepD_reg"/>
    <property type="match status" value="1"/>
</dbReference>
<reference evidence="3 4" key="1">
    <citation type="submission" date="2019-01" db="EMBL/GenBank/DDBJ databases">
        <title>Mucilaginibacter antarcticum sp. nov., isolated from antarctic soil.</title>
        <authorList>
            <person name="Yan Y.-Q."/>
            <person name="Du Z.-J."/>
        </authorList>
    </citation>
    <scope>NUCLEOTIDE SEQUENCE [LARGE SCALE GENOMIC DNA]</scope>
    <source>
        <strain evidence="3 4">F01003</strain>
    </source>
</reference>
<dbReference type="Gene3D" id="2.170.130.10">
    <property type="entry name" value="TonB-dependent receptor, plug domain"/>
    <property type="match status" value="1"/>
</dbReference>
<dbReference type="OrthoDB" id="606851at2"/>
<name>A0A444MIH2_9SPHI</name>
<dbReference type="Proteomes" id="UP000286701">
    <property type="component" value="Unassembled WGS sequence"/>
</dbReference>
<organism evidence="3 4">
    <name type="scientific">Mucilaginibacter gilvus</name>
    <dbReference type="NCBI Taxonomy" id="2305909"/>
    <lineage>
        <taxon>Bacteria</taxon>
        <taxon>Pseudomonadati</taxon>
        <taxon>Bacteroidota</taxon>
        <taxon>Sphingobacteriia</taxon>
        <taxon>Sphingobacteriales</taxon>
        <taxon>Sphingobacteriaceae</taxon>
        <taxon>Mucilaginibacter</taxon>
    </lineage>
</organism>
<protein>
    <recommendedName>
        <fullName evidence="2">Outer membrane protein beta-barrel domain-containing protein</fullName>
    </recommendedName>
</protein>